<protein>
    <recommendedName>
        <fullName evidence="2">DUF8180 domain-containing protein</fullName>
    </recommendedName>
</protein>
<evidence type="ECO:0000256" key="1">
    <source>
        <dbReference type="SAM" id="MobiDB-lite"/>
    </source>
</evidence>
<dbReference type="InterPro" id="IPR058493">
    <property type="entry name" value="DUF8180"/>
</dbReference>
<accession>A0A484HLT3</accession>
<proteinExistence type="predicted"/>
<dbReference type="AlphaFoldDB" id="A0A484HLT3"/>
<evidence type="ECO:0000313" key="3">
    <source>
        <dbReference type="EMBL" id="VEN75190.1"/>
    </source>
</evidence>
<feature type="compositionally biased region" description="Basic residues" evidence="1">
    <location>
        <begin position="1"/>
        <end position="11"/>
    </location>
</feature>
<feature type="domain" description="DUF8180" evidence="2">
    <location>
        <begin position="32"/>
        <end position="86"/>
    </location>
</feature>
<evidence type="ECO:0000259" key="2">
    <source>
        <dbReference type="Pfam" id="PF26551"/>
    </source>
</evidence>
<gene>
    <name evidence="3" type="ORF">EPICR_70031</name>
</gene>
<reference evidence="3" key="1">
    <citation type="submission" date="2019-01" db="EMBL/GenBank/DDBJ databases">
        <authorList>
            <consortium name="Genoscope - CEA"/>
            <person name="William W."/>
        </authorList>
    </citation>
    <scope>NUCLEOTIDE SEQUENCE</scope>
    <source>
        <strain evidence="3">CR-1</strain>
    </source>
</reference>
<organism evidence="3">
    <name type="scientific">uncultured Desulfobacteraceae bacterium</name>
    <dbReference type="NCBI Taxonomy" id="218296"/>
    <lineage>
        <taxon>Bacteria</taxon>
        <taxon>Pseudomonadati</taxon>
        <taxon>Thermodesulfobacteriota</taxon>
        <taxon>Desulfobacteria</taxon>
        <taxon>Desulfobacterales</taxon>
        <taxon>Desulfobacteraceae</taxon>
        <taxon>environmental samples</taxon>
    </lineage>
</organism>
<feature type="region of interest" description="Disordered" evidence="1">
    <location>
        <begin position="1"/>
        <end position="28"/>
    </location>
</feature>
<name>A0A484HLT3_9BACT</name>
<sequence>MSHSHTPHSHSHSGAGHSHDEPGAMSFPEKMARLLEHWIAHNEDHAASYRDWAGKAGENHIPEAKALLEEAAEMTGRISEKFERAAGIVKKI</sequence>
<dbReference type="EMBL" id="CAACVI010000050">
    <property type="protein sequence ID" value="VEN75190.1"/>
    <property type="molecule type" value="Genomic_DNA"/>
</dbReference>
<dbReference type="Pfam" id="PF26551">
    <property type="entry name" value="DUF8180"/>
    <property type="match status" value="1"/>
</dbReference>